<evidence type="ECO:0000313" key="2">
    <source>
        <dbReference type="EMBL" id="HGH60219.1"/>
    </source>
</evidence>
<keyword evidence="1" id="KW-0732">Signal</keyword>
<comment type="caution">
    <text evidence="2">The sequence shown here is derived from an EMBL/GenBank/DDBJ whole genome shotgun (WGS) entry which is preliminary data.</text>
</comment>
<name>A0A7C4AQV8_9BACT</name>
<accession>A0A7C4AQV8</accession>
<sequence length="87" mass="9317">MRKRVLLILAGICIAVSAGMLTGDAFAWRCAPVVCAPVVCAPVVCAPVVCAPVVTVAVPRPVICAVPTYCGPVVAVKVRRPWRWWCW</sequence>
<dbReference type="AlphaFoldDB" id="A0A7C4AQV8"/>
<reference evidence="2" key="1">
    <citation type="journal article" date="2020" name="mSystems">
        <title>Genome- and Community-Level Interaction Insights into Carbon Utilization and Element Cycling Functions of Hydrothermarchaeota in Hydrothermal Sediment.</title>
        <authorList>
            <person name="Zhou Z."/>
            <person name="Liu Y."/>
            <person name="Xu W."/>
            <person name="Pan J."/>
            <person name="Luo Z.H."/>
            <person name="Li M."/>
        </authorList>
    </citation>
    <scope>NUCLEOTIDE SEQUENCE [LARGE SCALE GENOMIC DNA]</scope>
    <source>
        <strain evidence="2">SpSt-769</strain>
    </source>
</reference>
<dbReference type="EMBL" id="DTGT01000091">
    <property type="protein sequence ID" value="HGH60219.1"/>
    <property type="molecule type" value="Genomic_DNA"/>
</dbReference>
<proteinExistence type="predicted"/>
<organism evidence="2">
    <name type="scientific">Desulfomonile tiedjei</name>
    <dbReference type="NCBI Taxonomy" id="2358"/>
    <lineage>
        <taxon>Bacteria</taxon>
        <taxon>Pseudomonadati</taxon>
        <taxon>Thermodesulfobacteriota</taxon>
        <taxon>Desulfomonilia</taxon>
        <taxon>Desulfomonilales</taxon>
        <taxon>Desulfomonilaceae</taxon>
        <taxon>Desulfomonile</taxon>
    </lineage>
</organism>
<gene>
    <name evidence="2" type="ORF">ENV54_02845</name>
</gene>
<feature type="chain" id="PRO_5028287441" evidence="1">
    <location>
        <begin position="28"/>
        <end position="87"/>
    </location>
</feature>
<protein>
    <submittedName>
        <fullName evidence="2">Uncharacterized protein</fullName>
    </submittedName>
</protein>
<feature type="signal peptide" evidence="1">
    <location>
        <begin position="1"/>
        <end position="27"/>
    </location>
</feature>
<evidence type="ECO:0000256" key="1">
    <source>
        <dbReference type="SAM" id="SignalP"/>
    </source>
</evidence>